<accession>A0A485L0R3</accession>
<dbReference type="EMBL" id="CAADRA010005542">
    <property type="protein sequence ID" value="VFT90946.1"/>
    <property type="molecule type" value="Genomic_DNA"/>
</dbReference>
<sequence>MSHFAQSISGCSGPIRVDVGHHAPPITNETLVLMARPPTQRSTAVASRLALHLLGNHALVGLVFSFQPGIPGSYVAFVRSLLDRRPVPPLFMDVAGAWLATHSIDEFRRFAHLCPHLLLAPLMDQVASMGHLPVLRLLHDLGAPCTSAAMNLAAKHGHMDTIVFLHTHRVEGCTTSAMNWAAEFGYLDVVVFLHTHRREGCTKAALTRAAKAGHLDIVQFLDVHRSEGGYRDMLHGAIAAGHVSVVAYLTSHRPTEPCSPLALDDAARHGHLDMVEFLHTHRQEGCTAQALVDAAANGHAHVVRFLLDNNMPTNQPTLALVAVAACAQLTMLPLLQPIVDAKGWRKAIEAALKHRHENVLWWIQDHEPDAIEKYRKRAHGKGERSVVIALKGIQDMKRTPHAFDDSGCRPPCGDVI</sequence>
<dbReference type="PANTHER" id="PTHR46586">
    <property type="entry name" value="ANKYRIN REPEAT-CONTAINING PROTEIN"/>
    <property type="match status" value="1"/>
</dbReference>
<gene>
    <name evidence="2" type="primary">Aste57867_14119</name>
    <name evidence="1" type="ORF">As57867_014068</name>
    <name evidence="2" type="ORF">ASTE57867_14119</name>
</gene>
<proteinExistence type="predicted"/>
<organism evidence="2 3">
    <name type="scientific">Aphanomyces stellatus</name>
    <dbReference type="NCBI Taxonomy" id="120398"/>
    <lineage>
        <taxon>Eukaryota</taxon>
        <taxon>Sar</taxon>
        <taxon>Stramenopiles</taxon>
        <taxon>Oomycota</taxon>
        <taxon>Saprolegniomycetes</taxon>
        <taxon>Saprolegniales</taxon>
        <taxon>Verrucalvaceae</taxon>
        <taxon>Aphanomyces</taxon>
    </lineage>
</organism>
<dbReference type="InterPro" id="IPR052050">
    <property type="entry name" value="SecEffector_AnkRepeat"/>
</dbReference>
<evidence type="ECO:0000313" key="1">
    <source>
        <dbReference type="EMBL" id="KAF0695038.1"/>
    </source>
</evidence>
<protein>
    <submittedName>
        <fullName evidence="2">Aste57867_14119 protein</fullName>
    </submittedName>
</protein>
<dbReference type="InterPro" id="IPR002110">
    <property type="entry name" value="Ankyrin_rpt"/>
</dbReference>
<dbReference type="PANTHER" id="PTHR46586:SF3">
    <property type="entry name" value="ANKYRIN REPEAT-CONTAINING PROTEIN"/>
    <property type="match status" value="1"/>
</dbReference>
<dbReference type="SUPFAM" id="SSF48403">
    <property type="entry name" value="Ankyrin repeat"/>
    <property type="match status" value="1"/>
</dbReference>
<dbReference type="Proteomes" id="UP000332933">
    <property type="component" value="Unassembled WGS sequence"/>
</dbReference>
<dbReference type="AlphaFoldDB" id="A0A485L0R3"/>
<dbReference type="InterPro" id="IPR036770">
    <property type="entry name" value="Ankyrin_rpt-contain_sf"/>
</dbReference>
<dbReference type="Pfam" id="PF12796">
    <property type="entry name" value="Ank_2"/>
    <property type="match status" value="1"/>
</dbReference>
<dbReference type="Gene3D" id="1.25.40.20">
    <property type="entry name" value="Ankyrin repeat-containing domain"/>
    <property type="match status" value="2"/>
</dbReference>
<evidence type="ECO:0000313" key="2">
    <source>
        <dbReference type="EMBL" id="VFT90946.1"/>
    </source>
</evidence>
<name>A0A485L0R3_9STRA</name>
<reference evidence="2 3" key="1">
    <citation type="submission" date="2019-03" db="EMBL/GenBank/DDBJ databases">
        <authorList>
            <person name="Gaulin E."/>
            <person name="Dumas B."/>
        </authorList>
    </citation>
    <scope>NUCLEOTIDE SEQUENCE [LARGE SCALE GENOMIC DNA]</scope>
    <source>
        <strain evidence="2">CBS 568.67</strain>
    </source>
</reference>
<keyword evidence="3" id="KW-1185">Reference proteome</keyword>
<reference evidence="1" key="2">
    <citation type="submission" date="2019-06" db="EMBL/GenBank/DDBJ databases">
        <title>Genomics analysis of Aphanomyces spp. identifies a new class of oomycete effector associated with host adaptation.</title>
        <authorList>
            <person name="Gaulin E."/>
        </authorList>
    </citation>
    <scope>NUCLEOTIDE SEQUENCE</scope>
    <source>
        <strain evidence="1">CBS 578.67</strain>
    </source>
</reference>
<dbReference type="EMBL" id="VJMH01005521">
    <property type="protein sequence ID" value="KAF0695038.1"/>
    <property type="molecule type" value="Genomic_DNA"/>
</dbReference>
<evidence type="ECO:0000313" key="3">
    <source>
        <dbReference type="Proteomes" id="UP000332933"/>
    </source>
</evidence>
<dbReference type="OrthoDB" id="63342at2759"/>